<evidence type="ECO:0008006" key="4">
    <source>
        <dbReference type="Google" id="ProtNLM"/>
    </source>
</evidence>
<dbReference type="InterPro" id="IPR007163">
    <property type="entry name" value="VCA0040-like"/>
</dbReference>
<dbReference type="EMBL" id="CP014160">
    <property type="protein sequence ID" value="AMB94649.1"/>
    <property type="molecule type" value="Genomic_DNA"/>
</dbReference>
<dbReference type="RefSeq" id="WP_067975820.1">
    <property type="nucleotide sequence ID" value="NZ_CAJHKM010000002.1"/>
</dbReference>
<dbReference type="KEGG" id="asan:AWM72_07725"/>
<protein>
    <recommendedName>
        <fullName evidence="4">DUF368 domain-containing protein</fullName>
    </recommendedName>
</protein>
<feature type="transmembrane region" description="Helical" evidence="1">
    <location>
        <begin position="264"/>
        <end position="286"/>
    </location>
</feature>
<evidence type="ECO:0000256" key="1">
    <source>
        <dbReference type="SAM" id="Phobius"/>
    </source>
</evidence>
<feature type="transmembrane region" description="Helical" evidence="1">
    <location>
        <begin position="125"/>
        <end position="146"/>
    </location>
</feature>
<dbReference type="PANTHER" id="PTHR37308">
    <property type="entry name" value="INTEGRAL MEMBRANE PROTEIN"/>
    <property type="match status" value="1"/>
</dbReference>
<proteinExistence type="predicted"/>
<feature type="transmembrane region" description="Helical" evidence="1">
    <location>
        <begin position="23"/>
        <end position="46"/>
    </location>
</feature>
<organism evidence="2 3">
    <name type="scientific">Aerococcus sanguinicola</name>
    <dbReference type="NCBI Taxonomy" id="119206"/>
    <lineage>
        <taxon>Bacteria</taxon>
        <taxon>Bacillati</taxon>
        <taxon>Bacillota</taxon>
        <taxon>Bacilli</taxon>
        <taxon>Lactobacillales</taxon>
        <taxon>Aerococcaceae</taxon>
        <taxon>Aerococcus</taxon>
    </lineage>
</organism>
<evidence type="ECO:0000313" key="2">
    <source>
        <dbReference type="EMBL" id="AMB94649.1"/>
    </source>
</evidence>
<keyword evidence="1" id="KW-0472">Membrane</keyword>
<dbReference type="AlphaFoldDB" id="A0A0X8FC66"/>
<sequence length="294" mass="31690">MKNQEVSNDLFSKDWFFRIFKGALVGIGGILPGLSGGVLAVIFGLYDEILSFLGNLTKNFWQNVRYFIPVGIGFVLGILLFSFVVKEAFGAYEGLFTCLFIGFVIGTFPSLYRQAGEEGRSTADLAIMGVSAVLLFLLMVVGGSALTAVEPNFFVWLMSGALIGLGVIVPGMSPSNFLIYFGLYEKMSAGIAALDFSVIIPLALGGLICVLALAKVANWLFAHFYSKMYHFILGTVIGSSLAIFPTVVFPTFTAEGLAASGLSFFSNLLLSVLMLVAGVIFSLWFAKIEAKYSK</sequence>
<feature type="transmembrane region" description="Helical" evidence="1">
    <location>
        <begin position="92"/>
        <end position="113"/>
    </location>
</feature>
<keyword evidence="3" id="KW-1185">Reference proteome</keyword>
<dbReference type="Pfam" id="PF04018">
    <property type="entry name" value="VCA0040-like"/>
    <property type="match status" value="1"/>
</dbReference>
<feature type="transmembrane region" description="Helical" evidence="1">
    <location>
        <begin position="229"/>
        <end position="252"/>
    </location>
</feature>
<evidence type="ECO:0000313" key="3">
    <source>
        <dbReference type="Proteomes" id="UP000069912"/>
    </source>
</evidence>
<reference evidence="3" key="2">
    <citation type="submission" date="2016-01" db="EMBL/GenBank/DDBJ databases">
        <title>Six Aerococcus type strain genome sequencing and assembly using PacBio and Illumina Hiseq.</title>
        <authorList>
            <person name="Carkaci D."/>
            <person name="Dargis R."/>
            <person name="Nielsen X.C."/>
            <person name="Skovgaard O."/>
            <person name="Fuursted K."/>
            <person name="Christensen J.J."/>
        </authorList>
    </citation>
    <scope>NUCLEOTIDE SEQUENCE [LARGE SCALE GENOMIC DNA]</scope>
    <source>
        <strain evidence="3">CCUG43001</strain>
    </source>
</reference>
<reference evidence="2 3" key="1">
    <citation type="journal article" date="2016" name="Genome Announc.">
        <title>Complete Genome Sequences of Aerococcus christensenii CCUG 28831T, Aerococcus sanguinicola CCUG 43001T, Aerococcus urinae CCUG 36881T, Aerococcus urinaeequi CCUG 28094T, Aerococcus urinaehominis CCUG 42038 BT, and Aerococcus viridans CCUG 4311T.</title>
        <authorList>
            <person name="Carkaci D."/>
            <person name="Dargis R."/>
            <person name="Nielsen X.C."/>
            <person name="Skovgaard O."/>
            <person name="Fuursted K."/>
            <person name="Christensen J.J."/>
        </authorList>
    </citation>
    <scope>NUCLEOTIDE SEQUENCE [LARGE SCALE GENOMIC DNA]</scope>
    <source>
        <strain evidence="2 3">CCUG43001</strain>
    </source>
</reference>
<keyword evidence="1" id="KW-0812">Transmembrane</keyword>
<feature type="transmembrane region" description="Helical" evidence="1">
    <location>
        <begin position="192"/>
        <end position="217"/>
    </location>
</feature>
<feature type="transmembrane region" description="Helical" evidence="1">
    <location>
        <begin position="66"/>
        <end position="85"/>
    </location>
</feature>
<dbReference type="GeneID" id="92903954"/>
<dbReference type="Proteomes" id="UP000069912">
    <property type="component" value="Chromosome"/>
</dbReference>
<keyword evidence="1" id="KW-1133">Transmembrane helix</keyword>
<dbReference type="PANTHER" id="PTHR37308:SF1">
    <property type="entry name" value="POLYPRENYL-PHOSPHATE TRANSPORTER"/>
    <property type="match status" value="1"/>
</dbReference>
<name>A0A0X8FC66_9LACT</name>
<gene>
    <name evidence="2" type="ORF">AWM72_07725</name>
</gene>
<accession>A0A0X8FC66</accession>